<organism evidence="6 7">
    <name type="scientific">Globisporangium ultimum (strain ATCC 200006 / CBS 805.95 / DAOM BR144)</name>
    <name type="common">Pythium ultimum</name>
    <dbReference type="NCBI Taxonomy" id="431595"/>
    <lineage>
        <taxon>Eukaryota</taxon>
        <taxon>Sar</taxon>
        <taxon>Stramenopiles</taxon>
        <taxon>Oomycota</taxon>
        <taxon>Peronosporomycetes</taxon>
        <taxon>Pythiales</taxon>
        <taxon>Pythiaceae</taxon>
        <taxon>Globisporangium</taxon>
    </lineage>
</organism>
<name>K3WLM9_GLOUD</name>
<accession>K3WLM9</accession>
<dbReference type="STRING" id="431595.K3WLM9"/>
<dbReference type="Gene3D" id="3.20.20.80">
    <property type="entry name" value="Glycosidases"/>
    <property type="match status" value="1"/>
</dbReference>
<evidence type="ECO:0000313" key="6">
    <source>
        <dbReference type="EnsemblProtists" id="PYU1_T005871"/>
    </source>
</evidence>
<evidence type="ECO:0000256" key="1">
    <source>
        <dbReference type="ARBA" id="ARBA00005641"/>
    </source>
</evidence>
<dbReference type="PANTHER" id="PTHR31308:SF5">
    <property type="entry name" value="ERGOSTERYL-BETA-GLUCOSIDASE"/>
    <property type="match status" value="1"/>
</dbReference>
<reference evidence="7" key="2">
    <citation type="submission" date="2010-04" db="EMBL/GenBank/DDBJ databases">
        <authorList>
            <person name="Buell R."/>
            <person name="Hamilton J."/>
            <person name="Hostetler J."/>
        </authorList>
    </citation>
    <scope>NUCLEOTIDE SEQUENCE [LARGE SCALE GENOMIC DNA]</scope>
    <source>
        <strain evidence="7">DAOM:BR144</strain>
    </source>
</reference>
<keyword evidence="3" id="KW-0326">Glycosidase</keyword>
<dbReference type="GO" id="GO:0000272">
    <property type="term" value="P:polysaccharide catabolic process"/>
    <property type="evidence" value="ECO:0007669"/>
    <property type="project" value="InterPro"/>
</dbReference>
<dbReference type="InterPro" id="IPR017853">
    <property type="entry name" value="GH"/>
</dbReference>
<evidence type="ECO:0000256" key="3">
    <source>
        <dbReference type="ARBA" id="ARBA00023295"/>
    </source>
</evidence>
<dbReference type="InParanoid" id="K3WLM9"/>
<sequence length="662" mass="74996">MENTHTLFIRDGHFVDGEGRVRLLRGVNLGGSSKLPYGYGHTDEADFSKFFDGAANVSFVNRPFPIEDADLHFARLKRWGLTFLRFIVTWEAIEHEGPGIYDRDYLAYIRAIIEKAAEYGMQIYIDPHQDVWSRWTGGDGAPMWTLEKVGFEPRHFAVTHAALCVETSGKPASQFPKMIWPTNYFKLATATMFTLFWGGAKFAPNCFVDGVQVQEYLQSHYINALTELARVVSDLKNVVGFGTMNEPSYGYIGVKDLSKCFNDSEIRNGFAPTPYQGMVLGEGIPQQVNIWTNSFWSTLTGKPSDRELIDPQGVRAWKHGRQCIWIDEGVWGLNDKGRAELFKPNYFSGVDFGTECYVPFASRYAKSIQSVLPIAMVFVEMPPIDFNASPFPEIEPDVIPYAVNAMHWYDITTLLQCTWSESITIDFHTKWPVFSAAARRELHEKQLQHIHSFGKQKMDNAPTLIGEVGIPFNLNGGKAYKNGDFSEQIAAMNHTMSCLEANLLSFTLWNYTADNSNKYGDLWNLEDLSLVSHDTEQKRASANAKVQDRNAAARALTAFCRPYATRVAGFPQKSVFTMENSRYELQFTTDKGHAIAVPTEIYVPRVQYPKGFKVKATGGKIEIHNQDGWDLVTFQHDPRATTHSLVVLPKEEERRRSLLPWM</sequence>
<reference evidence="6" key="3">
    <citation type="submission" date="2015-02" db="UniProtKB">
        <authorList>
            <consortium name="EnsemblProtists"/>
        </authorList>
    </citation>
    <scope>IDENTIFICATION</scope>
    <source>
        <strain evidence="6">DAOM BR144</strain>
    </source>
</reference>
<dbReference type="InterPro" id="IPR013780">
    <property type="entry name" value="Glyco_hydro_b"/>
</dbReference>
<dbReference type="SUPFAM" id="SSF51445">
    <property type="entry name" value="(Trans)glycosidases"/>
    <property type="match status" value="1"/>
</dbReference>
<evidence type="ECO:0008006" key="8">
    <source>
        <dbReference type="Google" id="ProtNLM"/>
    </source>
</evidence>
<dbReference type="GO" id="GO:0008422">
    <property type="term" value="F:beta-glucosidase activity"/>
    <property type="evidence" value="ECO:0007669"/>
    <property type="project" value="TreeGrafter"/>
</dbReference>
<dbReference type="Gene3D" id="2.60.40.1180">
    <property type="entry name" value="Golgi alpha-mannosidase II"/>
    <property type="match status" value="1"/>
</dbReference>
<evidence type="ECO:0000259" key="4">
    <source>
        <dbReference type="Pfam" id="PF00150"/>
    </source>
</evidence>
<comment type="similarity">
    <text evidence="1">Belongs to the glycosyl hydrolase 5 (cellulase A) family.</text>
</comment>
<dbReference type="Proteomes" id="UP000019132">
    <property type="component" value="Unassembled WGS sequence"/>
</dbReference>
<keyword evidence="2" id="KW-0378">Hydrolase</keyword>
<dbReference type="HOGENOM" id="CLU_009024_1_0_1"/>
<dbReference type="InterPro" id="IPR052066">
    <property type="entry name" value="Glycosphingolipid_Hydrolases"/>
</dbReference>
<dbReference type="EMBL" id="GL376573">
    <property type="status" value="NOT_ANNOTATED_CDS"/>
    <property type="molecule type" value="Genomic_DNA"/>
</dbReference>
<dbReference type="EnsemblProtists" id="PYU1_T005871">
    <property type="protein sequence ID" value="PYU1_T005871"/>
    <property type="gene ID" value="PYU1_G005859"/>
</dbReference>
<dbReference type="InterPro" id="IPR041036">
    <property type="entry name" value="GH5_C"/>
</dbReference>
<evidence type="ECO:0000256" key="2">
    <source>
        <dbReference type="ARBA" id="ARBA00022801"/>
    </source>
</evidence>
<evidence type="ECO:0000313" key="7">
    <source>
        <dbReference type="Proteomes" id="UP000019132"/>
    </source>
</evidence>
<proteinExistence type="inferred from homology"/>
<dbReference type="GO" id="GO:1901136">
    <property type="term" value="P:carbohydrate derivative catabolic process"/>
    <property type="evidence" value="ECO:0007669"/>
    <property type="project" value="UniProtKB-ARBA"/>
</dbReference>
<dbReference type="InterPro" id="IPR001547">
    <property type="entry name" value="Glyco_hydro_5"/>
</dbReference>
<dbReference type="Pfam" id="PF00150">
    <property type="entry name" value="Cellulase"/>
    <property type="match status" value="1"/>
</dbReference>
<dbReference type="VEuPathDB" id="FungiDB:PYU1_G005859"/>
<feature type="domain" description="Glycoside hydrolase family 5" evidence="4">
    <location>
        <begin position="73"/>
        <end position="248"/>
    </location>
</feature>
<keyword evidence="7" id="KW-1185">Reference proteome</keyword>
<reference evidence="7" key="1">
    <citation type="journal article" date="2010" name="Genome Biol.">
        <title>Genome sequence of the necrotrophic plant pathogen Pythium ultimum reveals original pathogenicity mechanisms and effector repertoire.</title>
        <authorList>
            <person name="Levesque C.A."/>
            <person name="Brouwer H."/>
            <person name="Cano L."/>
            <person name="Hamilton J.P."/>
            <person name="Holt C."/>
            <person name="Huitema E."/>
            <person name="Raffaele S."/>
            <person name="Robideau G.P."/>
            <person name="Thines M."/>
            <person name="Win J."/>
            <person name="Zerillo M.M."/>
            <person name="Beakes G.W."/>
            <person name="Boore J.L."/>
            <person name="Busam D."/>
            <person name="Dumas B."/>
            <person name="Ferriera S."/>
            <person name="Fuerstenberg S.I."/>
            <person name="Gachon C.M."/>
            <person name="Gaulin E."/>
            <person name="Govers F."/>
            <person name="Grenville-Briggs L."/>
            <person name="Horner N."/>
            <person name="Hostetler J."/>
            <person name="Jiang R.H."/>
            <person name="Johnson J."/>
            <person name="Krajaejun T."/>
            <person name="Lin H."/>
            <person name="Meijer H.J."/>
            <person name="Moore B."/>
            <person name="Morris P."/>
            <person name="Phuntmart V."/>
            <person name="Puiu D."/>
            <person name="Shetty J."/>
            <person name="Stajich J.E."/>
            <person name="Tripathy S."/>
            <person name="Wawra S."/>
            <person name="van West P."/>
            <person name="Whitty B.R."/>
            <person name="Coutinho P.M."/>
            <person name="Henrissat B."/>
            <person name="Martin F."/>
            <person name="Thomas P.D."/>
            <person name="Tyler B.M."/>
            <person name="De Vries R.P."/>
            <person name="Kamoun S."/>
            <person name="Yandell M."/>
            <person name="Tisserat N."/>
            <person name="Buell C.R."/>
        </authorList>
    </citation>
    <scope>NUCLEOTIDE SEQUENCE</scope>
    <source>
        <strain evidence="7">DAOM:BR144</strain>
    </source>
</reference>
<protein>
    <recommendedName>
        <fullName evidence="8">Glycoside hydrolase family 5 domain-containing protein</fullName>
    </recommendedName>
</protein>
<dbReference type="eggNOG" id="ENOG502QPU8">
    <property type="taxonomic scope" value="Eukaryota"/>
</dbReference>
<feature type="domain" description="Glycoside hydrolase family 5 C-terminal" evidence="5">
    <location>
        <begin position="561"/>
        <end position="647"/>
    </location>
</feature>
<dbReference type="Pfam" id="PF18564">
    <property type="entry name" value="Glyco_hydro_5_C"/>
    <property type="match status" value="1"/>
</dbReference>
<dbReference type="PANTHER" id="PTHR31308">
    <property type="match status" value="1"/>
</dbReference>
<dbReference type="GO" id="GO:0016042">
    <property type="term" value="P:lipid catabolic process"/>
    <property type="evidence" value="ECO:0007669"/>
    <property type="project" value="UniProtKB-ARBA"/>
</dbReference>
<evidence type="ECO:0000259" key="5">
    <source>
        <dbReference type="Pfam" id="PF18564"/>
    </source>
</evidence>
<dbReference type="OMA" id="DSMNEPE"/>
<dbReference type="AlphaFoldDB" id="K3WLM9"/>